<sequence>MAESKRFGMALGGGGARGYAHIGVLRVLEREGFRPSVVVGTSMGSIMAAFFAAGHSANRVQEILSQMSFWRFLDLNPLSDMLNFSELVRFLEPHLPRQIEDFPIPLGITATDLVTGTEVYFRQGDVFQAIRASIAYPGVISPIWVGEQLLADGGILNQIPVDLARFLGAERVIAVDVTPLEVLREHPQKKTWWQQIFRRGTDTNPIQNVYRSVEIMQIRLAEVKLAVSRPDLILRPSLEGIGLFSFQQLEQAIQDGEAAAEGKLEEIRQLLVMESN</sequence>
<dbReference type="InterPro" id="IPR016035">
    <property type="entry name" value="Acyl_Trfase/lysoPLipase"/>
</dbReference>
<dbReference type="InterPro" id="IPR050301">
    <property type="entry name" value="NTE"/>
</dbReference>
<evidence type="ECO:0000259" key="5">
    <source>
        <dbReference type="PROSITE" id="PS51635"/>
    </source>
</evidence>
<evidence type="ECO:0000256" key="3">
    <source>
        <dbReference type="ARBA" id="ARBA00023098"/>
    </source>
</evidence>
<accession>A0A806CIE8</accession>
<dbReference type="CDD" id="cd07205">
    <property type="entry name" value="Pat_PNPLA6_PNPLA7_NTE1_like"/>
    <property type="match status" value="1"/>
</dbReference>
<evidence type="ECO:0000256" key="1">
    <source>
        <dbReference type="ARBA" id="ARBA00022801"/>
    </source>
</evidence>
<dbReference type="GO" id="GO:0016042">
    <property type="term" value="P:lipid catabolic process"/>
    <property type="evidence" value="ECO:0007669"/>
    <property type="project" value="UniProtKB-UniRule"/>
</dbReference>
<dbReference type="KEGG" id="mrb:Mrub_0262"/>
<keyword evidence="1 4" id="KW-0378">Hydrolase</keyword>
<dbReference type="PANTHER" id="PTHR14226">
    <property type="entry name" value="NEUROPATHY TARGET ESTERASE/SWISS CHEESE D.MELANOGASTER"/>
    <property type="match status" value="1"/>
</dbReference>
<keyword evidence="7" id="KW-1185">Reference proteome</keyword>
<dbReference type="PANTHER" id="PTHR14226:SF76">
    <property type="entry name" value="NTE FAMILY PROTEIN RSSA"/>
    <property type="match status" value="1"/>
</dbReference>
<dbReference type="InterPro" id="IPR002641">
    <property type="entry name" value="PNPLA_dom"/>
</dbReference>
<feature type="active site" description="Proton acceptor" evidence="4">
    <location>
        <position position="152"/>
    </location>
</feature>
<feature type="domain" description="PNPLA" evidence="5">
    <location>
        <begin position="9"/>
        <end position="165"/>
    </location>
</feature>
<dbReference type="Pfam" id="PF01734">
    <property type="entry name" value="Patatin"/>
    <property type="match status" value="1"/>
</dbReference>
<name>A0A806CIE8_MEIRD</name>
<dbReference type="PROSITE" id="PS51635">
    <property type="entry name" value="PNPLA"/>
    <property type="match status" value="1"/>
</dbReference>
<keyword evidence="3 4" id="KW-0443">Lipid metabolism</keyword>
<dbReference type="OrthoDB" id="9770965at2"/>
<dbReference type="EMBL" id="CP001743">
    <property type="protein sequence ID" value="ADD27040.1"/>
    <property type="molecule type" value="Genomic_DNA"/>
</dbReference>
<evidence type="ECO:0000313" key="6">
    <source>
        <dbReference type="EMBL" id="ADD27040.1"/>
    </source>
</evidence>
<evidence type="ECO:0000313" key="7">
    <source>
        <dbReference type="Proteomes" id="UP000006655"/>
    </source>
</evidence>
<evidence type="ECO:0000256" key="2">
    <source>
        <dbReference type="ARBA" id="ARBA00022963"/>
    </source>
</evidence>
<dbReference type="RefSeq" id="WP_013012559.1">
    <property type="nucleotide sequence ID" value="NC_013946.1"/>
</dbReference>
<dbReference type="Gene3D" id="3.40.1090.10">
    <property type="entry name" value="Cytosolic phospholipase A2 catalytic domain"/>
    <property type="match status" value="2"/>
</dbReference>
<gene>
    <name evidence="6" type="ordered locus">Mrub_0262</name>
</gene>
<keyword evidence="2 4" id="KW-0442">Lipid degradation</keyword>
<dbReference type="AlphaFoldDB" id="A0A806CIE8"/>
<dbReference type="Proteomes" id="UP000006655">
    <property type="component" value="Chromosome"/>
</dbReference>
<feature type="active site" description="Nucleophile" evidence="4">
    <location>
        <position position="42"/>
    </location>
</feature>
<organism evidence="6 7">
    <name type="scientific">Meiothermus ruber (strain ATCC 35948 / DSM 1279 / VKM B-1258 / 21)</name>
    <name type="common">Thermus ruber</name>
    <dbReference type="NCBI Taxonomy" id="504728"/>
    <lineage>
        <taxon>Bacteria</taxon>
        <taxon>Thermotogati</taxon>
        <taxon>Deinococcota</taxon>
        <taxon>Deinococci</taxon>
        <taxon>Thermales</taxon>
        <taxon>Thermaceae</taxon>
        <taxon>Meiothermus</taxon>
    </lineage>
</organism>
<dbReference type="GO" id="GO:0016787">
    <property type="term" value="F:hydrolase activity"/>
    <property type="evidence" value="ECO:0007669"/>
    <property type="project" value="UniProtKB-UniRule"/>
</dbReference>
<evidence type="ECO:0000256" key="4">
    <source>
        <dbReference type="PROSITE-ProRule" id="PRU01161"/>
    </source>
</evidence>
<dbReference type="SUPFAM" id="SSF52151">
    <property type="entry name" value="FabD/lysophospholipase-like"/>
    <property type="match status" value="1"/>
</dbReference>
<feature type="short sequence motif" description="GXGXXG" evidence="4">
    <location>
        <begin position="13"/>
        <end position="18"/>
    </location>
</feature>
<feature type="short sequence motif" description="GXSXG" evidence="4">
    <location>
        <begin position="40"/>
        <end position="44"/>
    </location>
</feature>
<protein>
    <submittedName>
        <fullName evidence="6">Patatin</fullName>
    </submittedName>
</protein>
<feature type="short sequence motif" description="DGA/G" evidence="4">
    <location>
        <begin position="152"/>
        <end position="154"/>
    </location>
</feature>
<reference evidence="6 7" key="1">
    <citation type="journal article" date="2010" name="Stand. Genomic Sci.">
        <title>Complete genome sequence of Meiothermus ruber type strain (21).</title>
        <authorList>
            <person name="Tindall B.J."/>
            <person name="Sikorski J."/>
            <person name="Lucas S."/>
            <person name="Goltsman E."/>
            <person name="Copeland A."/>
            <person name="Glavina Del Rio T."/>
            <person name="Nolan M."/>
            <person name="Tice H."/>
            <person name="Cheng J.F."/>
            <person name="Han C."/>
            <person name="Pitluck S."/>
            <person name="Liolios K."/>
            <person name="Ivanova N."/>
            <person name="Mavromatis K."/>
            <person name="Ovchinnikova G."/>
            <person name="Pati A."/>
            <person name="Fahnrich R."/>
            <person name="Goodwin L."/>
            <person name="Chen A."/>
            <person name="Palaniappan K."/>
            <person name="Land M."/>
            <person name="Hauser L."/>
            <person name="Chang Y.J."/>
            <person name="Jeffries C.D."/>
            <person name="Rohde M."/>
            <person name="Goker M."/>
            <person name="Woyke T."/>
            <person name="Bristow J."/>
            <person name="Eisen J.A."/>
            <person name="Markowitz V."/>
            <person name="Hugenholtz P."/>
            <person name="Kyrpides N.C."/>
            <person name="Klenk H.P."/>
            <person name="Lapidus A."/>
        </authorList>
    </citation>
    <scope>NUCLEOTIDE SEQUENCE [LARGE SCALE GENOMIC DNA]</scope>
    <source>
        <strain evidence="7">ATCC 35948 / DSM 1279 / VKM B-1258 / 21</strain>
    </source>
</reference>
<proteinExistence type="predicted"/>